<comment type="caution">
    <text evidence="1">The sequence shown here is derived from an EMBL/GenBank/DDBJ whole genome shotgun (WGS) entry which is preliminary data.</text>
</comment>
<dbReference type="Proteomes" id="UP000283090">
    <property type="component" value="Unassembled WGS sequence"/>
</dbReference>
<accession>A0A437A4Z6</accession>
<dbReference type="RefSeq" id="XP_067491717.1">
    <property type="nucleotide sequence ID" value="XM_067633561.1"/>
</dbReference>
<evidence type="ECO:0000313" key="2">
    <source>
        <dbReference type="Proteomes" id="UP000283090"/>
    </source>
</evidence>
<dbReference type="EMBL" id="SAEB01000006">
    <property type="protein sequence ID" value="RVD86173.1"/>
    <property type="molecule type" value="Genomic_DNA"/>
</dbReference>
<dbReference type="VEuPathDB" id="FungiDB:DFL_004463"/>
<name>A0A437A4Z6_ARTFL</name>
<reference evidence="1 2" key="1">
    <citation type="submission" date="2019-01" db="EMBL/GenBank/DDBJ databases">
        <title>Intercellular communication is required for trap formation in the nematode-trapping fungus Duddingtonia flagrans.</title>
        <authorList>
            <person name="Youssar L."/>
            <person name="Wernet V."/>
            <person name="Hensel N."/>
            <person name="Hildebrandt H.-G."/>
            <person name="Fischer R."/>
        </authorList>
    </citation>
    <scope>NUCLEOTIDE SEQUENCE [LARGE SCALE GENOMIC DNA]</scope>
    <source>
        <strain evidence="1 2">CBS H-5679</strain>
    </source>
</reference>
<organism evidence="1 2">
    <name type="scientific">Arthrobotrys flagrans</name>
    <name type="common">Nematode-trapping fungus</name>
    <name type="synonym">Trichothecium flagrans</name>
    <dbReference type="NCBI Taxonomy" id="97331"/>
    <lineage>
        <taxon>Eukaryota</taxon>
        <taxon>Fungi</taxon>
        <taxon>Dikarya</taxon>
        <taxon>Ascomycota</taxon>
        <taxon>Pezizomycotina</taxon>
        <taxon>Orbiliomycetes</taxon>
        <taxon>Orbiliales</taxon>
        <taxon>Orbiliaceae</taxon>
        <taxon>Arthrobotrys</taxon>
    </lineage>
</organism>
<sequence>MLCLTMVSGGVASCAGNSEQGSIFGDCGAAIRRLQGSYADNYRPQNITIRSITRAELPPIYQGYQPYRPKE</sequence>
<keyword evidence="2" id="KW-1185">Reference proteome</keyword>
<gene>
    <name evidence="1" type="ORF">DFL_004463</name>
</gene>
<proteinExistence type="predicted"/>
<evidence type="ECO:0000313" key="1">
    <source>
        <dbReference type="EMBL" id="RVD86173.1"/>
    </source>
</evidence>
<dbReference type="AlphaFoldDB" id="A0A437A4Z6"/>
<dbReference type="GeneID" id="93586774"/>
<protein>
    <submittedName>
        <fullName evidence="1">Uncharacterized protein</fullName>
    </submittedName>
</protein>